<dbReference type="SUPFAM" id="SSF82771">
    <property type="entry name" value="GIY-YIG endonuclease"/>
    <property type="match status" value="1"/>
</dbReference>
<comment type="subcellular location">
    <subcellularLocation>
        <location evidence="8">Nucleus</location>
    </subcellularLocation>
</comment>
<evidence type="ECO:0000256" key="7">
    <source>
        <dbReference type="ARBA" id="ARBA00023242"/>
    </source>
</evidence>
<proteinExistence type="inferred from homology"/>
<evidence type="ECO:0000256" key="1">
    <source>
        <dbReference type="ARBA" id="ARBA00022722"/>
    </source>
</evidence>
<sequence>MISVLTTVWHRSLLLLPTPSGSRIRCAARLGPLTRAERVRMEPLEMPVFYCVYLLRSTVRPKSFYIGSTPDPRRRLAQHNGQTKGGAERTSRENLRPWEMTCIVSGFTSSVAALQFEWAWQNPHKTSKIEKSQRISKSIRIKTNFGRTRIISPRMGAKALLANLHLLLRVPAFARWPLSVRFFAEDLYVAWEAHCGTRCGPLKAVEVKLDLRKSESSRSPSPPPNRRTGCKVKQFSPTGEGGLQGLDITNRHLDRHMQKARDLLRDEDIKCGVCAGGVSHDGGATAVVCPHAFCNHVAHLKCLSQVFLQADVRYAVLPTEGLCPECNRSTKWVDLVRELSSRTRRRSEATRKKSAGAVGTVGREDEEDEEEEEEMDLMLSDDELGLYDIVARVSDSAGSISTSDSDSDSEASDRSRGSAWKSKKKRPGNKN</sequence>
<reference evidence="11 12" key="1">
    <citation type="journal article" date="2010" name="Nature">
        <title>Perigord black truffle genome uncovers evolutionary origins and mechanisms of symbiosis.</title>
        <authorList>
            <person name="Martin F."/>
            <person name="Kohler A."/>
            <person name="Murat C."/>
            <person name="Balestrini R."/>
            <person name="Coutinho P.M."/>
            <person name="Jaillon O."/>
            <person name="Montanini B."/>
            <person name="Morin E."/>
            <person name="Noel B."/>
            <person name="Percudani R."/>
            <person name="Porcel B."/>
            <person name="Rubini A."/>
            <person name="Amicucci A."/>
            <person name="Amselem J."/>
            <person name="Anthouard V."/>
            <person name="Arcioni S."/>
            <person name="Artiguenave F."/>
            <person name="Aury J.M."/>
            <person name="Ballario P."/>
            <person name="Bolchi A."/>
            <person name="Brenna A."/>
            <person name="Brun A."/>
            <person name="Buee M."/>
            <person name="Cantarel B."/>
            <person name="Chevalier G."/>
            <person name="Couloux A."/>
            <person name="Da Silva C."/>
            <person name="Denoeud F."/>
            <person name="Duplessis S."/>
            <person name="Ghignone S."/>
            <person name="Hilselberger B."/>
            <person name="Iotti M."/>
            <person name="Marcais B."/>
            <person name="Mello A."/>
            <person name="Miranda M."/>
            <person name="Pacioni G."/>
            <person name="Quesneville H."/>
            <person name="Riccioni C."/>
            <person name="Ruotolo R."/>
            <person name="Splivallo R."/>
            <person name="Stocchi V."/>
            <person name="Tisserant E."/>
            <person name="Viscomi A.R."/>
            <person name="Zambonelli A."/>
            <person name="Zampieri E."/>
            <person name="Henrissat B."/>
            <person name="Lebrun M.H."/>
            <person name="Paolocci F."/>
            <person name="Bonfante P."/>
            <person name="Ottonello S."/>
            <person name="Wincker P."/>
        </authorList>
    </citation>
    <scope>NUCLEOTIDE SEQUENCE [LARGE SCALE GENOMIC DNA]</scope>
    <source>
        <strain evidence="11 12">Mel28</strain>
    </source>
</reference>
<dbReference type="STRING" id="656061.D5GJR5"/>
<dbReference type="HAMAP" id="MF_03100">
    <property type="entry name" value="Endonuc_su_Slx1"/>
    <property type="match status" value="1"/>
</dbReference>
<keyword evidence="3 8" id="KW-0227">DNA damage</keyword>
<evidence type="ECO:0000256" key="3">
    <source>
        <dbReference type="ARBA" id="ARBA00022763"/>
    </source>
</evidence>
<gene>
    <name evidence="11" type="ORF">GSTUM_00009143001</name>
</gene>
<evidence type="ECO:0000256" key="9">
    <source>
        <dbReference type="SAM" id="MobiDB-lite"/>
    </source>
</evidence>
<dbReference type="InterPro" id="IPR050381">
    <property type="entry name" value="SLX1_endonuclease"/>
</dbReference>
<dbReference type="InterPro" id="IPR048749">
    <property type="entry name" value="SLX1_C"/>
</dbReference>
<comment type="subunit">
    <text evidence="8">Forms a heterodimer with SLX4.</text>
</comment>
<dbReference type="CDD" id="cd10455">
    <property type="entry name" value="GIY-YIG_SLX1"/>
    <property type="match status" value="1"/>
</dbReference>
<dbReference type="GeneID" id="9186792"/>
<dbReference type="Gene3D" id="3.40.1440.10">
    <property type="entry name" value="GIY-YIG endonuclease"/>
    <property type="match status" value="1"/>
</dbReference>
<comment type="caution">
    <text evidence="8">Lacks conserved residue(s) required for the propagation of feature annotation.</text>
</comment>
<dbReference type="InterPro" id="IPR027520">
    <property type="entry name" value="Slx1"/>
</dbReference>
<dbReference type="SUPFAM" id="SSF57850">
    <property type="entry name" value="RING/U-box"/>
    <property type="match status" value="1"/>
</dbReference>
<dbReference type="RefSeq" id="XP_002840567.1">
    <property type="nucleotide sequence ID" value="XM_002840521.1"/>
</dbReference>
<dbReference type="HOGENOM" id="CLU_030739_1_0_1"/>
<keyword evidence="2 8" id="KW-0255">Endonuclease</keyword>
<comment type="function">
    <text evidence="8">Catalytic subunit of the SLX1-SLX4 structure-specific endonuclease that resolves DNA secondary structures generated during DNA repair and recombination. Has endonuclease activity towards branched DNA substrates, introducing single-strand cuts in duplex DNA close to junctions with ss-DNA.</text>
</comment>
<dbReference type="KEGG" id="tml:GSTUM_00009143001"/>
<comment type="similarity">
    <text evidence="8">Belongs to the SLX1 family.</text>
</comment>
<dbReference type="GO" id="GO:0008821">
    <property type="term" value="F:crossover junction DNA endonuclease activity"/>
    <property type="evidence" value="ECO:0007669"/>
    <property type="project" value="TreeGrafter"/>
</dbReference>
<dbReference type="PANTHER" id="PTHR20208:SF10">
    <property type="entry name" value="STRUCTURE-SPECIFIC ENDONUCLEASE SUBUNIT SLX1"/>
    <property type="match status" value="1"/>
</dbReference>
<evidence type="ECO:0000256" key="8">
    <source>
        <dbReference type="HAMAP-Rule" id="MF_03100"/>
    </source>
</evidence>
<feature type="region of interest" description="Disordered" evidence="9">
    <location>
        <begin position="343"/>
        <end position="378"/>
    </location>
</feature>
<evidence type="ECO:0000313" key="12">
    <source>
        <dbReference type="Proteomes" id="UP000006911"/>
    </source>
</evidence>
<feature type="region of interest" description="Disordered" evidence="9">
    <location>
        <begin position="396"/>
        <end position="431"/>
    </location>
</feature>
<dbReference type="PROSITE" id="PS50164">
    <property type="entry name" value="GIY_YIG"/>
    <property type="match status" value="1"/>
</dbReference>
<dbReference type="GO" id="GO:0017108">
    <property type="term" value="F:5'-flap endonuclease activity"/>
    <property type="evidence" value="ECO:0007669"/>
    <property type="project" value="InterPro"/>
</dbReference>
<dbReference type="InterPro" id="IPR035901">
    <property type="entry name" value="GIY-YIG_endonuc_sf"/>
</dbReference>
<dbReference type="InterPro" id="IPR013083">
    <property type="entry name" value="Znf_RING/FYVE/PHD"/>
</dbReference>
<evidence type="ECO:0000256" key="4">
    <source>
        <dbReference type="ARBA" id="ARBA00022801"/>
    </source>
</evidence>
<dbReference type="FunFam" id="3.40.1440.10:FF:000006">
    <property type="entry name" value="Structure-specific endonuclease subunit SLX1"/>
    <property type="match status" value="1"/>
</dbReference>
<dbReference type="EMBL" id="FN430332">
    <property type="protein sequence ID" value="CAZ84758.1"/>
    <property type="molecule type" value="Genomic_DNA"/>
</dbReference>
<feature type="compositionally biased region" description="Acidic residues" evidence="9">
    <location>
        <begin position="364"/>
        <end position="378"/>
    </location>
</feature>
<dbReference type="InterPro" id="IPR000305">
    <property type="entry name" value="GIY-YIG_endonuc"/>
</dbReference>
<evidence type="ECO:0000259" key="10">
    <source>
        <dbReference type="PROSITE" id="PS50164"/>
    </source>
</evidence>
<dbReference type="AlphaFoldDB" id="D5GJR5"/>
<dbReference type="GO" id="GO:0033557">
    <property type="term" value="C:Slx1-Slx4 complex"/>
    <property type="evidence" value="ECO:0007669"/>
    <property type="project" value="UniProtKB-UniRule"/>
</dbReference>
<dbReference type="FunCoup" id="D5GJR5">
    <property type="interactions" value="384"/>
</dbReference>
<dbReference type="InParanoid" id="D5GJR5"/>
<comment type="cofactor">
    <cofactor evidence="8">
        <name>a divalent metal cation</name>
        <dbReference type="ChEBI" id="CHEBI:60240"/>
    </cofactor>
</comment>
<dbReference type="Pfam" id="PF01541">
    <property type="entry name" value="GIY-YIG"/>
    <property type="match status" value="1"/>
</dbReference>
<dbReference type="PANTHER" id="PTHR20208">
    <property type="entry name" value="STRUCTURE-SPECIFIC ENDONUCLEASE SUBUNIT SLX1"/>
    <property type="match status" value="1"/>
</dbReference>
<evidence type="ECO:0000256" key="6">
    <source>
        <dbReference type="ARBA" id="ARBA00023204"/>
    </source>
</evidence>
<dbReference type="OMA" id="HNRGCDF"/>
<dbReference type="Gene3D" id="3.30.40.10">
    <property type="entry name" value="Zinc/RING finger domain, C3HC4 (zinc finger)"/>
    <property type="match status" value="1"/>
</dbReference>
<feature type="domain" description="GIY-YIG" evidence="10">
    <location>
        <begin position="48"/>
        <end position="130"/>
    </location>
</feature>
<feature type="region of interest" description="Disordered" evidence="9">
    <location>
        <begin position="212"/>
        <end position="246"/>
    </location>
</feature>
<name>D5GJR5_TUBMM</name>
<dbReference type="eggNOG" id="KOG3005">
    <property type="taxonomic scope" value="Eukaryota"/>
</dbReference>
<organism evidence="11 12">
    <name type="scientific">Tuber melanosporum (strain Mel28)</name>
    <name type="common">Perigord black truffle</name>
    <dbReference type="NCBI Taxonomy" id="656061"/>
    <lineage>
        <taxon>Eukaryota</taxon>
        <taxon>Fungi</taxon>
        <taxon>Dikarya</taxon>
        <taxon>Ascomycota</taxon>
        <taxon>Pezizomycotina</taxon>
        <taxon>Pezizomycetes</taxon>
        <taxon>Pezizales</taxon>
        <taxon>Tuberaceae</taxon>
        <taxon>Tuber</taxon>
    </lineage>
</organism>
<feature type="region of interest" description="Disordered" evidence="9">
    <location>
        <begin position="70"/>
        <end position="91"/>
    </location>
</feature>
<evidence type="ECO:0000256" key="5">
    <source>
        <dbReference type="ARBA" id="ARBA00023172"/>
    </source>
</evidence>
<keyword evidence="12" id="KW-1185">Reference proteome</keyword>
<keyword evidence="5 8" id="KW-0233">DNA recombination</keyword>
<keyword evidence="6 8" id="KW-0234">DNA repair</keyword>
<protein>
    <submittedName>
        <fullName evidence="11">(Perigord truffle) hypothetical protein</fullName>
    </submittedName>
</protein>
<accession>D5GJR5</accession>
<evidence type="ECO:0000256" key="2">
    <source>
        <dbReference type="ARBA" id="ARBA00022759"/>
    </source>
</evidence>
<feature type="compositionally biased region" description="Basic residues" evidence="9">
    <location>
        <begin position="421"/>
        <end position="431"/>
    </location>
</feature>
<evidence type="ECO:0000313" key="11">
    <source>
        <dbReference type="EMBL" id="CAZ84758.1"/>
    </source>
</evidence>
<keyword evidence="4 8" id="KW-0378">Hydrolase</keyword>
<keyword evidence="1 8" id="KW-0540">Nuclease</keyword>
<keyword evidence="7 8" id="KW-0539">Nucleus</keyword>
<dbReference type="GO" id="GO:0000724">
    <property type="term" value="P:double-strand break repair via homologous recombination"/>
    <property type="evidence" value="ECO:0007669"/>
    <property type="project" value="TreeGrafter"/>
</dbReference>
<dbReference type="Proteomes" id="UP000006911">
    <property type="component" value="Unassembled WGS sequence"/>
</dbReference>
<dbReference type="Pfam" id="PF21202">
    <property type="entry name" value="SLX1_C"/>
    <property type="match status" value="1"/>
</dbReference>